<name>A0A8H9G040_9SPHI</name>
<reference evidence="2" key="1">
    <citation type="journal article" date="2014" name="Int. J. Syst. Evol. Microbiol.">
        <title>Complete genome sequence of Corynebacterium casei LMG S-19264T (=DSM 44701T), isolated from a smear-ripened cheese.</title>
        <authorList>
            <consortium name="US DOE Joint Genome Institute (JGI-PGF)"/>
            <person name="Walter F."/>
            <person name="Albersmeier A."/>
            <person name="Kalinowski J."/>
            <person name="Ruckert C."/>
        </authorList>
    </citation>
    <scope>NUCLEOTIDE SEQUENCE</scope>
    <source>
        <strain evidence="2">CGMCC 1.15966</strain>
    </source>
</reference>
<evidence type="ECO:0000256" key="1">
    <source>
        <dbReference type="SAM" id="SignalP"/>
    </source>
</evidence>
<dbReference type="EMBL" id="BMKM01000002">
    <property type="protein sequence ID" value="GGE15265.1"/>
    <property type="molecule type" value="Genomic_DNA"/>
</dbReference>
<evidence type="ECO:0000313" key="2">
    <source>
        <dbReference type="EMBL" id="GGE15265.1"/>
    </source>
</evidence>
<gene>
    <name evidence="2" type="ORF">GCM10011516_11330</name>
</gene>
<reference evidence="2" key="2">
    <citation type="submission" date="2020-09" db="EMBL/GenBank/DDBJ databases">
        <authorList>
            <person name="Sun Q."/>
            <person name="Zhou Y."/>
        </authorList>
    </citation>
    <scope>NUCLEOTIDE SEQUENCE</scope>
    <source>
        <strain evidence="2">CGMCC 1.15966</strain>
    </source>
</reference>
<dbReference type="Proteomes" id="UP000614460">
    <property type="component" value="Unassembled WGS sequence"/>
</dbReference>
<evidence type="ECO:0008006" key="4">
    <source>
        <dbReference type="Google" id="ProtNLM"/>
    </source>
</evidence>
<feature type="chain" id="PRO_5034201365" description="Lipoprotein" evidence="1">
    <location>
        <begin position="21"/>
        <end position="200"/>
    </location>
</feature>
<dbReference type="AlphaFoldDB" id="A0A8H9G040"/>
<accession>A0A8H9G040</accession>
<comment type="caution">
    <text evidence="2">The sequence shown here is derived from an EMBL/GenBank/DDBJ whole genome shotgun (WGS) entry which is preliminary data.</text>
</comment>
<organism evidence="2 3">
    <name type="scientific">Sphingobacterium cellulitidis</name>
    <dbReference type="NCBI Taxonomy" id="1768011"/>
    <lineage>
        <taxon>Bacteria</taxon>
        <taxon>Pseudomonadati</taxon>
        <taxon>Bacteroidota</taxon>
        <taxon>Sphingobacteriia</taxon>
        <taxon>Sphingobacteriales</taxon>
        <taxon>Sphingobacteriaceae</taxon>
        <taxon>Sphingobacterium</taxon>
    </lineage>
</organism>
<dbReference type="PROSITE" id="PS51257">
    <property type="entry name" value="PROKAR_LIPOPROTEIN"/>
    <property type="match status" value="1"/>
</dbReference>
<proteinExistence type="predicted"/>
<sequence length="200" mass="23263">MKKVIVFLIFPLLLSLTSCNKILMSAAGLKKIQEFDSVNFEKTTEYFKELYPATQSFYVSDSAFTTYRKSFAEFSRNELDQPIQILYFDKDQLKSFHANCYAKPSLTMRLDWNYDGKFDNYFPKTALEIPNNKGLHSITSNFNIPVSKDQSTIVFFWSNMLNRESKRAFKQIVDNIHKSPNHEQPNVIAINTDNSFIGFE</sequence>
<protein>
    <recommendedName>
        <fullName evidence="4">Lipoprotein</fullName>
    </recommendedName>
</protein>
<keyword evidence="3" id="KW-1185">Reference proteome</keyword>
<feature type="signal peptide" evidence="1">
    <location>
        <begin position="1"/>
        <end position="20"/>
    </location>
</feature>
<dbReference type="RefSeq" id="WP_182498864.1">
    <property type="nucleotide sequence ID" value="NZ_BMKM01000002.1"/>
</dbReference>
<keyword evidence="1" id="KW-0732">Signal</keyword>
<evidence type="ECO:0000313" key="3">
    <source>
        <dbReference type="Proteomes" id="UP000614460"/>
    </source>
</evidence>